<feature type="signal peptide" evidence="1">
    <location>
        <begin position="1"/>
        <end position="28"/>
    </location>
</feature>
<evidence type="ECO:0000313" key="2">
    <source>
        <dbReference type="EMBL" id="CAI9734533.1"/>
    </source>
</evidence>
<sequence>MPVALKRHHLSVIITSVALLALEPRASRVLRAPSERDCCQSGYLTSMSVARKRHHSSVIVTSITLLAPVPVACVKDSSDVVASTARLAPCRWHIKAPTTLSEWLALGRASSCRNSARSRLKPGAAIWFASPQSNRPTHASMESGR</sequence>
<protein>
    <recommendedName>
        <fullName evidence="4">Secreted protein</fullName>
    </recommendedName>
</protein>
<dbReference type="EMBL" id="OX597829">
    <property type="protein sequence ID" value="CAI9734533.1"/>
    <property type="molecule type" value="Genomic_DNA"/>
</dbReference>
<proteinExistence type="predicted"/>
<gene>
    <name evidence="2" type="ORF">OCTVUL_1B027351</name>
</gene>
<evidence type="ECO:0008006" key="4">
    <source>
        <dbReference type="Google" id="ProtNLM"/>
    </source>
</evidence>
<organism evidence="2 3">
    <name type="scientific">Octopus vulgaris</name>
    <name type="common">Common octopus</name>
    <dbReference type="NCBI Taxonomy" id="6645"/>
    <lineage>
        <taxon>Eukaryota</taxon>
        <taxon>Metazoa</taxon>
        <taxon>Spiralia</taxon>
        <taxon>Lophotrochozoa</taxon>
        <taxon>Mollusca</taxon>
        <taxon>Cephalopoda</taxon>
        <taxon>Coleoidea</taxon>
        <taxon>Octopodiformes</taxon>
        <taxon>Octopoda</taxon>
        <taxon>Incirrata</taxon>
        <taxon>Octopodidae</taxon>
        <taxon>Octopus</taxon>
    </lineage>
</organism>
<evidence type="ECO:0000256" key="1">
    <source>
        <dbReference type="SAM" id="SignalP"/>
    </source>
</evidence>
<feature type="chain" id="PRO_5041455401" description="Secreted protein" evidence="1">
    <location>
        <begin position="29"/>
        <end position="145"/>
    </location>
</feature>
<dbReference type="Proteomes" id="UP001162480">
    <property type="component" value="Chromosome 16"/>
</dbReference>
<reference evidence="2" key="1">
    <citation type="submission" date="2023-08" db="EMBL/GenBank/DDBJ databases">
        <authorList>
            <person name="Alioto T."/>
            <person name="Alioto T."/>
            <person name="Gomez Garrido J."/>
        </authorList>
    </citation>
    <scope>NUCLEOTIDE SEQUENCE</scope>
</reference>
<name>A0AA36BI72_OCTVU</name>
<keyword evidence="1" id="KW-0732">Signal</keyword>
<evidence type="ECO:0000313" key="3">
    <source>
        <dbReference type="Proteomes" id="UP001162480"/>
    </source>
</evidence>
<accession>A0AA36BI72</accession>
<dbReference type="AlphaFoldDB" id="A0AA36BI72"/>
<keyword evidence="3" id="KW-1185">Reference proteome</keyword>